<feature type="domain" description="CBS" evidence="13">
    <location>
        <begin position="211"/>
        <end position="270"/>
    </location>
</feature>
<feature type="domain" description="CBS" evidence="13">
    <location>
        <begin position="277"/>
        <end position="334"/>
    </location>
</feature>
<dbReference type="Pfam" id="PF03471">
    <property type="entry name" value="CorC_HlyC"/>
    <property type="match status" value="1"/>
</dbReference>
<comment type="similarity">
    <text evidence="2">Belongs to the UPF0053 family.</text>
</comment>
<sequence length="434" mass="49489">MMTYILLSLFLMVCSAFLSCNETVFTKASRIKIMQWINDRHSGYEKAEFLLTYPQEVITTLLLLNNFVNIALSTLITSFMIELFSLNSIGSIAIAATLSLVVSSLLIIVICEIVPKTIGYYFADKLFFAFMLFLYFITHISRPFVFVFTSLSKTFLFPFGIKNVKGLPSITESELKYLVNVSEEEGIIEKEEKEMISGVFEFKDKVVREIMIPRIDMVCIKKGTTLSDTLEIIRKEGHSRYPVYDGDIDNIVGILYVKDILMNLGPNTDYSKSIDSSLREAYFVPEGKNISELFRELQSKRLYMAIVIDEFGGTAGLLTVEDLVEEIVGEIRDEYDFDEEALVKDFNENSFIANGRLSLREFAAKVEVDFEDFIEGYNEETLAGLLFSLFGKIPKEGEKISFKGIEFKVLKIDGRRIKDVLVTRKKGDMDEVKQ</sequence>
<dbReference type="PANTHER" id="PTHR22777:SF32">
    <property type="entry name" value="UPF0053 INNER MEMBRANE PROTEIN YFJD"/>
    <property type="match status" value="1"/>
</dbReference>
<organism evidence="15">
    <name type="scientific">Thermodesulfobium narugense</name>
    <dbReference type="NCBI Taxonomy" id="184064"/>
    <lineage>
        <taxon>Bacteria</taxon>
        <taxon>Pseudomonadati</taxon>
        <taxon>Thermodesulfobiota</taxon>
        <taxon>Thermodesulfobiia</taxon>
        <taxon>Thermodesulfobiales</taxon>
        <taxon>Thermodesulfobiaceae</taxon>
        <taxon>Thermodesulfobium</taxon>
    </lineage>
</organism>
<proteinExistence type="inferred from homology"/>
<feature type="chain" id="PRO_5039279503" evidence="12">
    <location>
        <begin position="21"/>
        <end position="434"/>
    </location>
</feature>
<protein>
    <submittedName>
        <fullName evidence="15">HlyC/CorC family transporter</fullName>
    </submittedName>
</protein>
<evidence type="ECO:0000256" key="3">
    <source>
        <dbReference type="ARBA" id="ARBA00022475"/>
    </source>
</evidence>
<comment type="subcellular location">
    <subcellularLocation>
        <location evidence="1">Cell membrane</location>
        <topology evidence="1">Multi-pass membrane protein</topology>
    </subcellularLocation>
</comment>
<evidence type="ECO:0000256" key="12">
    <source>
        <dbReference type="SAM" id="SignalP"/>
    </source>
</evidence>
<comment type="caution">
    <text evidence="15">The sequence shown here is derived from an EMBL/GenBank/DDBJ whole genome shotgun (WGS) entry which is preliminary data.</text>
</comment>
<dbReference type="SMART" id="SM00116">
    <property type="entry name" value="CBS"/>
    <property type="match status" value="2"/>
</dbReference>
<dbReference type="SMART" id="SM01091">
    <property type="entry name" value="CorC_HlyC"/>
    <property type="match status" value="1"/>
</dbReference>
<dbReference type="PANTHER" id="PTHR22777">
    <property type="entry name" value="HEMOLYSIN-RELATED"/>
    <property type="match status" value="1"/>
</dbReference>
<accession>A0A7C5KCU3</accession>
<evidence type="ECO:0000256" key="4">
    <source>
        <dbReference type="ARBA" id="ARBA00022692"/>
    </source>
</evidence>
<evidence type="ECO:0000256" key="9">
    <source>
        <dbReference type="PROSITE-ProRule" id="PRU00703"/>
    </source>
</evidence>
<dbReference type="InterPro" id="IPR044751">
    <property type="entry name" value="Ion_transp-like_CBS"/>
</dbReference>
<dbReference type="GO" id="GO:0050660">
    <property type="term" value="F:flavin adenine dinucleotide binding"/>
    <property type="evidence" value="ECO:0007669"/>
    <property type="project" value="InterPro"/>
</dbReference>
<feature type="domain" description="CNNM transmembrane" evidence="14">
    <location>
        <begin position="1"/>
        <end position="192"/>
    </location>
</feature>
<dbReference type="FunFam" id="3.10.580.10:FF:000002">
    <property type="entry name" value="Magnesium/cobalt efflux protein CorC"/>
    <property type="match status" value="1"/>
</dbReference>
<feature type="transmembrane region" description="Helical" evidence="11">
    <location>
        <begin position="57"/>
        <end position="81"/>
    </location>
</feature>
<evidence type="ECO:0000313" key="15">
    <source>
        <dbReference type="EMBL" id="HHI65580.1"/>
    </source>
</evidence>
<evidence type="ECO:0000259" key="14">
    <source>
        <dbReference type="PROSITE" id="PS51846"/>
    </source>
</evidence>
<name>A0A7C5KCU3_9BACT</name>
<evidence type="ECO:0000256" key="6">
    <source>
        <dbReference type="ARBA" id="ARBA00022989"/>
    </source>
</evidence>
<evidence type="ECO:0000256" key="2">
    <source>
        <dbReference type="ARBA" id="ARBA00006337"/>
    </source>
</evidence>
<keyword evidence="3" id="KW-1003">Cell membrane</keyword>
<keyword evidence="4 10" id="KW-0812">Transmembrane</keyword>
<dbReference type="SUPFAM" id="SSF54631">
    <property type="entry name" value="CBS-domain pair"/>
    <property type="match status" value="1"/>
</dbReference>
<dbReference type="CDD" id="cd04590">
    <property type="entry name" value="CBS_pair_CorC_HlyC_assoc"/>
    <property type="match status" value="1"/>
</dbReference>
<dbReference type="EMBL" id="DRUY01000117">
    <property type="protein sequence ID" value="HHI65580.1"/>
    <property type="molecule type" value="Genomic_DNA"/>
</dbReference>
<dbReference type="PROSITE" id="PS51846">
    <property type="entry name" value="CNNM"/>
    <property type="match status" value="1"/>
</dbReference>
<keyword evidence="6 10" id="KW-1133">Transmembrane helix</keyword>
<evidence type="ECO:0000259" key="13">
    <source>
        <dbReference type="PROSITE" id="PS51371"/>
    </source>
</evidence>
<dbReference type="InterPro" id="IPR016169">
    <property type="entry name" value="FAD-bd_PCMH_sub2"/>
</dbReference>
<evidence type="ECO:0000256" key="5">
    <source>
        <dbReference type="ARBA" id="ARBA00022737"/>
    </source>
</evidence>
<feature type="signal peptide" evidence="12">
    <location>
        <begin position="1"/>
        <end position="20"/>
    </location>
</feature>
<evidence type="ECO:0000256" key="8">
    <source>
        <dbReference type="ARBA" id="ARBA00023136"/>
    </source>
</evidence>
<dbReference type="Gene3D" id="3.10.580.10">
    <property type="entry name" value="CBS-domain"/>
    <property type="match status" value="1"/>
</dbReference>
<dbReference type="InterPro" id="IPR002550">
    <property type="entry name" value="CNNM"/>
</dbReference>
<evidence type="ECO:0000256" key="7">
    <source>
        <dbReference type="ARBA" id="ARBA00023122"/>
    </source>
</evidence>
<dbReference type="Pfam" id="PF01595">
    <property type="entry name" value="CNNM"/>
    <property type="match status" value="1"/>
</dbReference>
<dbReference type="InterPro" id="IPR036318">
    <property type="entry name" value="FAD-bd_PCMH-like_sf"/>
</dbReference>
<keyword evidence="7 9" id="KW-0129">CBS domain</keyword>
<keyword evidence="12" id="KW-0732">Signal</keyword>
<dbReference type="InterPro" id="IPR000644">
    <property type="entry name" value="CBS_dom"/>
</dbReference>
<dbReference type="PROSITE" id="PS51371">
    <property type="entry name" value="CBS"/>
    <property type="match status" value="2"/>
</dbReference>
<evidence type="ECO:0000256" key="11">
    <source>
        <dbReference type="SAM" id="Phobius"/>
    </source>
</evidence>
<dbReference type="Gene3D" id="3.30.465.10">
    <property type="match status" value="1"/>
</dbReference>
<keyword evidence="8 10" id="KW-0472">Membrane</keyword>
<evidence type="ECO:0000256" key="1">
    <source>
        <dbReference type="ARBA" id="ARBA00004651"/>
    </source>
</evidence>
<dbReference type="Pfam" id="PF00571">
    <property type="entry name" value="CBS"/>
    <property type="match status" value="2"/>
</dbReference>
<gene>
    <name evidence="15" type="ORF">ENL70_03400</name>
</gene>
<dbReference type="AlphaFoldDB" id="A0A7C5KCU3"/>
<dbReference type="InterPro" id="IPR046342">
    <property type="entry name" value="CBS_dom_sf"/>
</dbReference>
<dbReference type="GO" id="GO:0005886">
    <property type="term" value="C:plasma membrane"/>
    <property type="evidence" value="ECO:0007669"/>
    <property type="project" value="UniProtKB-SubCell"/>
</dbReference>
<evidence type="ECO:0000256" key="10">
    <source>
        <dbReference type="PROSITE-ProRule" id="PRU01193"/>
    </source>
</evidence>
<dbReference type="InterPro" id="IPR005170">
    <property type="entry name" value="Transptr-assoc_dom"/>
</dbReference>
<feature type="transmembrane region" description="Helical" evidence="11">
    <location>
        <begin position="93"/>
        <end position="115"/>
    </location>
</feature>
<keyword evidence="5" id="KW-0677">Repeat</keyword>
<feature type="transmembrane region" description="Helical" evidence="11">
    <location>
        <begin position="127"/>
        <end position="148"/>
    </location>
</feature>
<reference evidence="15" key="1">
    <citation type="journal article" date="2020" name="mSystems">
        <title>Genome- and Community-Level Interaction Insights into Carbon Utilization and Element Cycling Functions of Hydrothermarchaeota in Hydrothermal Sediment.</title>
        <authorList>
            <person name="Zhou Z."/>
            <person name="Liu Y."/>
            <person name="Xu W."/>
            <person name="Pan J."/>
            <person name="Luo Z.H."/>
            <person name="Li M."/>
        </authorList>
    </citation>
    <scope>NUCLEOTIDE SEQUENCE [LARGE SCALE GENOMIC DNA]</scope>
    <source>
        <strain evidence="15">SpSt-1019</strain>
    </source>
</reference>
<dbReference type="SUPFAM" id="SSF56176">
    <property type="entry name" value="FAD-binding/transporter-associated domain-like"/>
    <property type="match status" value="1"/>
</dbReference>